<dbReference type="eggNOG" id="ENOG502N5CA">
    <property type="taxonomic scope" value="Archaea"/>
</dbReference>
<gene>
    <name evidence="1" type="ORF">C474_05810</name>
</gene>
<accession>M0DDR0</accession>
<dbReference type="Proteomes" id="UP000011513">
    <property type="component" value="Unassembled WGS sequence"/>
</dbReference>
<dbReference type="EMBL" id="AOIV01000009">
    <property type="protein sequence ID" value="ELZ32938.1"/>
    <property type="molecule type" value="Genomic_DNA"/>
</dbReference>
<dbReference type="AlphaFoldDB" id="M0DDR0"/>
<keyword evidence="2" id="KW-1185">Reference proteome</keyword>
<sequence>MGDRKATNVEKRARLWGHILGTLRRRGRIEVEHLACRTDPNAREVDAACREMSALGWLQPGTAGDGWVADGSAAELLVRYPPLRSDAASPCADRTRFGERPAG</sequence>
<proteinExistence type="predicted"/>
<evidence type="ECO:0000313" key="2">
    <source>
        <dbReference type="Proteomes" id="UP000011513"/>
    </source>
</evidence>
<protein>
    <submittedName>
        <fullName evidence="1">Uncharacterized protein</fullName>
    </submittedName>
</protein>
<evidence type="ECO:0000313" key="1">
    <source>
        <dbReference type="EMBL" id="ELZ32938.1"/>
    </source>
</evidence>
<reference evidence="1 2" key="1">
    <citation type="journal article" date="2014" name="PLoS Genet.">
        <title>Phylogenetically driven sequencing of extremely halophilic archaea reveals strategies for static and dynamic osmo-response.</title>
        <authorList>
            <person name="Becker E.A."/>
            <person name="Seitzer P.M."/>
            <person name="Tritt A."/>
            <person name="Larsen D."/>
            <person name="Krusor M."/>
            <person name="Yao A.I."/>
            <person name="Wu D."/>
            <person name="Madern D."/>
            <person name="Eisen J.A."/>
            <person name="Darling A.E."/>
            <person name="Facciotti M.T."/>
        </authorList>
    </citation>
    <scope>NUCLEOTIDE SEQUENCE [LARGE SCALE GENOMIC DNA]</scope>
    <source>
        <strain evidence="1 2">JCM 14848</strain>
    </source>
</reference>
<organism evidence="1 2">
    <name type="scientific">Halogeometricum pallidum JCM 14848</name>
    <dbReference type="NCBI Taxonomy" id="1227487"/>
    <lineage>
        <taxon>Archaea</taxon>
        <taxon>Methanobacteriati</taxon>
        <taxon>Methanobacteriota</taxon>
        <taxon>Stenosarchaea group</taxon>
        <taxon>Halobacteria</taxon>
        <taxon>Halobacteriales</taxon>
        <taxon>Haloferacaceae</taxon>
        <taxon>Halogeometricum</taxon>
    </lineage>
</organism>
<dbReference type="InParanoid" id="M0DDR0"/>
<name>M0DDR0_HALPD</name>
<comment type="caution">
    <text evidence="1">The sequence shown here is derived from an EMBL/GenBank/DDBJ whole genome shotgun (WGS) entry which is preliminary data.</text>
</comment>